<reference evidence="3 4" key="1">
    <citation type="submission" date="2018-11" db="EMBL/GenBank/DDBJ databases">
        <title>Genome sequencing of Paenibacillus sp. KCOM 3021 (= ChDC PVNT-B20).</title>
        <authorList>
            <person name="Kook J.-K."/>
            <person name="Park S.-N."/>
            <person name="Lim Y.K."/>
        </authorList>
    </citation>
    <scope>NUCLEOTIDE SEQUENCE [LARGE SCALE GENOMIC DNA]</scope>
    <source>
        <strain evidence="3 4">KCOM 3021</strain>
    </source>
</reference>
<dbReference type="SMART" id="SM00318">
    <property type="entry name" value="SNc"/>
    <property type="match status" value="1"/>
</dbReference>
<evidence type="ECO:0000259" key="2">
    <source>
        <dbReference type="PROSITE" id="PS50830"/>
    </source>
</evidence>
<dbReference type="SUPFAM" id="SSF50199">
    <property type="entry name" value="Staphylococcal nuclease"/>
    <property type="match status" value="1"/>
</dbReference>
<dbReference type="Pfam" id="PF00565">
    <property type="entry name" value="SNase"/>
    <property type="match status" value="1"/>
</dbReference>
<proteinExistence type="predicted"/>
<dbReference type="InterPro" id="IPR016071">
    <property type="entry name" value="Staphylococal_nuclease_OB-fold"/>
</dbReference>
<feature type="coiled-coil region" evidence="1">
    <location>
        <begin position="423"/>
        <end position="450"/>
    </location>
</feature>
<dbReference type="GO" id="GO:0004518">
    <property type="term" value="F:nuclease activity"/>
    <property type="evidence" value="ECO:0007669"/>
    <property type="project" value="InterPro"/>
</dbReference>
<dbReference type="Pfam" id="PF07833">
    <property type="entry name" value="Cu_amine_oxidN1"/>
    <property type="match status" value="1"/>
</dbReference>
<dbReference type="GO" id="GO:0003676">
    <property type="term" value="F:nucleic acid binding"/>
    <property type="evidence" value="ECO:0007669"/>
    <property type="project" value="InterPro"/>
</dbReference>
<dbReference type="Gene3D" id="2.40.50.90">
    <property type="match status" value="1"/>
</dbReference>
<dbReference type="PROSITE" id="PS01284">
    <property type="entry name" value="TNASE_2"/>
    <property type="match status" value="1"/>
</dbReference>
<keyword evidence="1" id="KW-0175">Coiled coil</keyword>
<sequence>MLPWNGIKKHKQLQQKRKQARSILQYVPLRFVSESLGTDVGWIKETSTVTINTALKKKFKVTHVRDGDTFEGKYLEGPNAGESTVIRMIGMDTPETVKENTPVQFYGPESSDHTKKMLTDKSVYIVNDKSDDPYGRTLAYVFLEDGSLYNADLVAEGYARALAIEPNTQWKDLFSYLEADAKSSRRGLWSSDATTSNTNSELMSFLEKKASEYGYSNGEFQPDQLITEEMLLKFVIIAIYPETKALFLAKSFYDLSQDEQFQQILQYAIKAGLVAKDEIIDGNDPVPLSYAHTIISRALHLNEISKDVNLSDFGVSINLTNAKTNLTMGDAILLVEKAKNIHDPLQEYFSHMAEAVKSSETIENLSSTLSDLALADKLKTFAGNVKSSVSDPELLSKVKSGASDLLSSLQSLINGGWKDLINLTKIKKAVDETNDSLKKAEDALKDAQSINYIP</sequence>
<dbReference type="Proteomes" id="UP000267017">
    <property type="component" value="Unassembled WGS sequence"/>
</dbReference>
<dbReference type="InterPro" id="IPR002071">
    <property type="entry name" value="Thermonucl_AS"/>
</dbReference>
<evidence type="ECO:0000256" key="1">
    <source>
        <dbReference type="SAM" id="Coils"/>
    </source>
</evidence>
<evidence type="ECO:0000313" key="4">
    <source>
        <dbReference type="Proteomes" id="UP000267017"/>
    </source>
</evidence>
<organism evidence="3 4">
    <name type="scientific">Paenibacillus oralis</name>
    <dbReference type="NCBI Taxonomy" id="2490856"/>
    <lineage>
        <taxon>Bacteria</taxon>
        <taxon>Bacillati</taxon>
        <taxon>Bacillota</taxon>
        <taxon>Bacilli</taxon>
        <taxon>Bacillales</taxon>
        <taxon>Paenibacillaceae</taxon>
        <taxon>Paenibacillus</taxon>
    </lineage>
</organism>
<dbReference type="EMBL" id="RRCN01000002">
    <property type="protein sequence ID" value="RRJ54869.1"/>
    <property type="molecule type" value="Genomic_DNA"/>
</dbReference>
<dbReference type="PROSITE" id="PS50830">
    <property type="entry name" value="TNASE_3"/>
    <property type="match status" value="1"/>
</dbReference>
<dbReference type="InterPro" id="IPR012854">
    <property type="entry name" value="Cu_amine_oxidase-like_N"/>
</dbReference>
<feature type="domain" description="TNase-like" evidence="2">
    <location>
        <begin position="55"/>
        <end position="191"/>
    </location>
</feature>
<keyword evidence="4" id="KW-1185">Reference proteome</keyword>
<dbReference type="OrthoDB" id="4376109at2"/>
<dbReference type="Gene3D" id="1.20.120.20">
    <property type="entry name" value="Apolipoprotein"/>
    <property type="match status" value="1"/>
</dbReference>
<protein>
    <recommendedName>
        <fullName evidence="2">TNase-like domain-containing protein</fullName>
    </recommendedName>
</protein>
<comment type="caution">
    <text evidence="3">The sequence shown here is derived from an EMBL/GenBank/DDBJ whole genome shotgun (WGS) entry which is preliminary data.</text>
</comment>
<accession>A0A3P3TBG3</accession>
<dbReference type="AlphaFoldDB" id="A0A3P3TBG3"/>
<evidence type="ECO:0000313" key="3">
    <source>
        <dbReference type="EMBL" id="RRJ54869.1"/>
    </source>
</evidence>
<name>A0A3P3TBG3_9BACL</name>
<dbReference type="InterPro" id="IPR035437">
    <property type="entry name" value="SNase_OB-fold_sf"/>
</dbReference>
<gene>
    <name evidence="3" type="ORF">EHV15_35435</name>
</gene>